<dbReference type="EMBL" id="LR798360">
    <property type="protein sequence ID" value="CAB5226330.1"/>
    <property type="molecule type" value="Genomic_DNA"/>
</dbReference>
<sequence length="493" mass="51395">MPIKYLDTLTITGGISATADITTTGRILSAGRDLNSVFGTSTVVTLSTISPNSQVTATSGTLAIDPASNLWVKKAGTPTSNWETVFTSTSGQYYANIILQDATGVVLNPGELGTVDGNLVIGDGNTASGNRVGSNSGSLASDEFRDYSDSAEGYSAIRRLSITSSTSAFSATNGFTLSSNTPGTVWFTMNSPALGIFISSMGGRVFRPLTGIIQVQSTTRHARMLRWDGTFGPICSGDTSDSTFNLLHGDQPTSGYTMMQLPVCVFPCTPTGALSGTLSNILLTGNTGLTTMVIPSAVNMGDPDDLSAYSTTGSNITKIDVSSIHNSVHLNFNQNKIREVNIPASAYKQNSPASSFQRGYWLDVSNNPITTLIAPYGASAIIADNCGLKSYKAGEYNTTIQCNGFNPINSIDFSALGTVNAGFGGSFEFNGANMTTNAVDAAFNSFPTTFLQVASAAPEAITVRITGTSEPPSANSLFVRNLIVAGGGVVITN</sequence>
<protein>
    <submittedName>
        <fullName evidence="1">Uncharacterized protein</fullName>
    </submittedName>
</protein>
<proteinExistence type="predicted"/>
<evidence type="ECO:0000313" key="1">
    <source>
        <dbReference type="EMBL" id="CAB5226330.1"/>
    </source>
</evidence>
<name>A0A6J7X676_9CAUD</name>
<organism evidence="1">
    <name type="scientific">uncultured Caudovirales phage</name>
    <dbReference type="NCBI Taxonomy" id="2100421"/>
    <lineage>
        <taxon>Viruses</taxon>
        <taxon>Duplodnaviria</taxon>
        <taxon>Heunggongvirae</taxon>
        <taxon>Uroviricota</taxon>
        <taxon>Caudoviricetes</taxon>
        <taxon>Peduoviridae</taxon>
        <taxon>Maltschvirus</taxon>
        <taxon>Maltschvirus maltsch</taxon>
    </lineage>
</organism>
<reference evidence="1" key="1">
    <citation type="submission" date="2020-05" db="EMBL/GenBank/DDBJ databases">
        <authorList>
            <person name="Chiriac C."/>
            <person name="Salcher M."/>
            <person name="Ghai R."/>
            <person name="Kavagutti S V."/>
        </authorList>
    </citation>
    <scope>NUCLEOTIDE SEQUENCE</scope>
</reference>
<gene>
    <name evidence="1" type="ORF">UFOVP760_109</name>
</gene>
<accession>A0A6J7X676</accession>